<dbReference type="SUPFAM" id="SSF63829">
    <property type="entry name" value="Calcium-dependent phosphotriesterase"/>
    <property type="match status" value="1"/>
</dbReference>
<dbReference type="InterPro" id="IPR015943">
    <property type="entry name" value="WD40/YVTN_repeat-like_dom_sf"/>
</dbReference>
<dbReference type="SUPFAM" id="SSF101898">
    <property type="entry name" value="NHL repeat"/>
    <property type="match status" value="1"/>
</dbReference>
<gene>
    <name evidence="2" type="ORF">QQ020_28180</name>
</gene>
<proteinExistence type="predicted"/>
<accession>A0ABT8LDZ0</accession>
<evidence type="ECO:0000259" key="1">
    <source>
        <dbReference type="Pfam" id="PF21544"/>
    </source>
</evidence>
<evidence type="ECO:0000313" key="3">
    <source>
        <dbReference type="Proteomes" id="UP001172083"/>
    </source>
</evidence>
<dbReference type="Gene3D" id="2.130.10.10">
    <property type="entry name" value="YVTN repeat-like/Quinoprotein amine dehydrogenase"/>
    <property type="match status" value="2"/>
</dbReference>
<comment type="caution">
    <text evidence="2">The sequence shown here is derived from an EMBL/GenBank/DDBJ whole genome shotgun (WGS) entry which is preliminary data.</text>
</comment>
<keyword evidence="3" id="KW-1185">Reference proteome</keyword>
<dbReference type="RefSeq" id="WP_346761324.1">
    <property type="nucleotide sequence ID" value="NZ_JAUJEB010000007.1"/>
</dbReference>
<protein>
    <recommendedName>
        <fullName evidence="1">PorZ N-terminal beta-propeller domain-containing protein</fullName>
    </recommendedName>
</protein>
<name>A0ABT8LDZ0_9BACT</name>
<evidence type="ECO:0000313" key="2">
    <source>
        <dbReference type="EMBL" id="MDN5215989.1"/>
    </source>
</evidence>
<reference evidence="2" key="1">
    <citation type="submission" date="2023-06" db="EMBL/GenBank/DDBJ databases">
        <title>Genomic of Agaribacillus aureum.</title>
        <authorList>
            <person name="Wang G."/>
        </authorList>
    </citation>
    <scope>NUCLEOTIDE SEQUENCE</scope>
    <source>
        <strain evidence="2">BMA12</strain>
    </source>
</reference>
<dbReference type="SUPFAM" id="SSF101908">
    <property type="entry name" value="Putative isomerase YbhE"/>
    <property type="match status" value="1"/>
</dbReference>
<dbReference type="Pfam" id="PF21544">
    <property type="entry name" value="PorZ_N_b_propeller"/>
    <property type="match status" value="1"/>
</dbReference>
<organism evidence="2 3">
    <name type="scientific">Agaribacillus aureus</name>
    <dbReference type="NCBI Taxonomy" id="3051825"/>
    <lineage>
        <taxon>Bacteria</taxon>
        <taxon>Pseudomonadati</taxon>
        <taxon>Bacteroidota</taxon>
        <taxon>Cytophagia</taxon>
        <taxon>Cytophagales</taxon>
        <taxon>Splendidivirgaceae</taxon>
        <taxon>Agaribacillus</taxon>
    </lineage>
</organism>
<dbReference type="EMBL" id="JAUJEB010000007">
    <property type="protein sequence ID" value="MDN5215989.1"/>
    <property type="molecule type" value="Genomic_DNA"/>
</dbReference>
<dbReference type="InterPro" id="IPR048954">
    <property type="entry name" value="PorZ_N"/>
</dbReference>
<feature type="domain" description="PorZ N-terminal beta-propeller" evidence="1">
    <location>
        <begin position="79"/>
        <end position="237"/>
    </location>
</feature>
<sequence>MSDVSNVILKKQIKISSKYLMIGTLSRLTQRRFRYLVLTFICSYLSVYAYAQNDIPIGTWRTHFSYYSAANVAVAQSKVYCASKNGFFFFDTEEQSTSIISKVNGLSDTGISALGYNTFNDILILGYANGNIDLLQDNEISNFNVIKEADLNGSKYLRGIHFNENIAYLSADFGLVVFDMEKNEISETYTNIGQNGTAITAFNSTIFRDSLFIATDKGIMAASLDNTVNRLDFRNWRRFDDTNGLPATPVKIINSWQGKLYTAVDNDSIYQYDGDEWEAFLSIENYMVQSATSRENRLLIVLDNKLLEISGQNNVSEITDVSIIAPKMVATDASGKLWIADSKAGLQREQNGTFESIVPSGPFSDEVMRMKSYDGKMVIAPGGYENDLPAGNADGFFMFEDGSWTNFNSSGLHNTVNIPEVFDLVDIAHDPTAGLTYFASFGDGLLSWDNENTFTILDENTPGSTLINSDPSGRLTRVSSLSMDFDGNLWLCNYGTNSPIQVLKSDGSWQSFQPTNNSARFSSEIIVPASQNKWLRVDPDKGGTIVLFDDTTNTTSKISRNSNEGQISSNEVNDLAEDLDGQIWLATSGGIVYFPTSFELLESNPKTFALRPIFEGFPLLADELITSIEIDGGNRKWVGTNNGLWLFGETGESQVFRFTTDNSPLPSDNIIDLEINGPSGEVFVATQQGIVSFRSTATPGTPSHQLVKVFPNPVTKEFGGTIGISGLANGAIVKITDIAGKLIFETSAQGGTATWDARDYNGRRATTGIYLILSADATSGEEKYVGKIAIID</sequence>
<dbReference type="Proteomes" id="UP001172083">
    <property type="component" value="Unassembled WGS sequence"/>
</dbReference>